<name>A0A1R1JMZ8_ALCXX</name>
<dbReference type="AlphaFoldDB" id="A0A1R1JMZ8"/>
<organism evidence="1 2">
    <name type="scientific">Alcaligenes xylosoxydans xylosoxydans</name>
    <name type="common">Achromobacter xylosoxidans</name>
    <dbReference type="NCBI Taxonomy" id="85698"/>
    <lineage>
        <taxon>Bacteria</taxon>
        <taxon>Pseudomonadati</taxon>
        <taxon>Pseudomonadota</taxon>
        <taxon>Betaproteobacteria</taxon>
        <taxon>Burkholderiales</taxon>
        <taxon>Alcaligenaceae</taxon>
        <taxon>Achromobacter</taxon>
    </lineage>
</organism>
<evidence type="ECO:0000313" key="1">
    <source>
        <dbReference type="EMBL" id="OMG80718.1"/>
    </source>
</evidence>
<gene>
    <name evidence="1" type="ORF">BIZ92_12575</name>
</gene>
<sequence>MIDQATLNADILNQGDNNRKVAIVFLRGLAARCRWAVAQNSADPECGDGGACGDSFSQGIQDFEGGRRSNDIPPLLADVPELAASWQDGWDFACEVEIAKSASCRYCEEVGADACEFHN</sequence>
<dbReference type="RefSeq" id="WP_076414538.1">
    <property type="nucleotide sequence ID" value="NZ_MJMN01000035.1"/>
</dbReference>
<dbReference type="OrthoDB" id="8763048at2"/>
<reference evidence="1 2" key="1">
    <citation type="submission" date="2016-09" db="EMBL/GenBank/DDBJ databases">
        <title>Phylogenomics of Achromobacter.</title>
        <authorList>
            <person name="Jeukens J."/>
            <person name="Freschi L."/>
            <person name="Vincent A.T."/>
            <person name="Emond-Rheault J.-G."/>
            <person name="Kukavica-Ibrulj I."/>
            <person name="Charette S.J."/>
            <person name="Levesque R.C."/>
        </authorList>
    </citation>
    <scope>NUCLEOTIDE SEQUENCE [LARGE SCALE GENOMIC DNA]</scope>
    <source>
        <strain evidence="1 2">AUS488</strain>
    </source>
</reference>
<evidence type="ECO:0000313" key="2">
    <source>
        <dbReference type="Proteomes" id="UP000187251"/>
    </source>
</evidence>
<protein>
    <submittedName>
        <fullName evidence="1">Uncharacterized protein</fullName>
    </submittedName>
</protein>
<proteinExistence type="predicted"/>
<comment type="caution">
    <text evidence="1">The sequence shown here is derived from an EMBL/GenBank/DDBJ whole genome shotgun (WGS) entry which is preliminary data.</text>
</comment>
<dbReference type="EMBL" id="MJMN01000035">
    <property type="protein sequence ID" value="OMG80718.1"/>
    <property type="molecule type" value="Genomic_DNA"/>
</dbReference>
<accession>A0A1R1JMZ8</accession>
<dbReference type="Proteomes" id="UP000187251">
    <property type="component" value="Unassembled WGS sequence"/>
</dbReference>